<evidence type="ECO:0000313" key="13">
    <source>
        <dbReference type="EMBL" id="KFK22342.1"/>
    </source>
</evidence>
<proteinExistence type="predicted"/>
<accession>A0A087FXJ0</accession>
<evidence type="ECO:0000256" key="4">
    <source>
        <dbReference type="ARBA" id="ARBA00022679"/>
    </source>
</evidence>
<dbReference type="Proteomes" id="UP000029120">
    <property type="component" value="Unassembled WGS sequence"/>
</dbReference>
<dbReference type="EMBL" id="KL990282">
    <property type="protein sequence ID" value="KFK22342.1"/>
    <property type="molecule type" value="Genomic_DNA"/>
</dbReference>
<evidence type="ECO:0000256" key="3">
    <source>
        <dbReference type="ARBA" id="ARBA00012483"/>
    </source>
</evidence>
<evidence type="ECO:0000256" key="2">
    <source>
        <dbReference type="ARBA" id="ARBA00004141"/>
    </source>
</evidence>
<dbReference type="eggNOG" id="KOG1571">
    <property type="taxonomic scope" value="Eukaryota"/>
</dbReference>
<keyword evidence="7" id="KW-0863">Zinc-finger</keyword>
<dbReference type="PANTHER" id="PTHR47568:SF2">
    <property type="entry name" value="E3 UBIQUITIN-PROTEIN LIGASE SP1-RELATED"/>
    <property type="match status" value="1"/>
</dbReference>
<dbReference type="GO" id="GO:0016567">
    <property type="term" value="P:protein ubiquitination"/>
    <property type="evidence" value="ECO:0007669"/>
    <property type="project" value="InterPro"/>
</dbReference>
<feature type="domain" description="E3 Ubiquitin ligase MUL1-like" evidence="12">
    <location>
        <begin position="81"/>
        <end position="181"/>
    </location>
</feature>
<keyword evidence="14" id="KW-1185">Reference proteome</keyword>
<evidence type="ECO:0000256" key="7">
    <source>
        <dbReference type="ARBA" id="ARBA00022771"/>
    </source>
</evidence>
<dbReference type="GO" id="GO:0061630">
    <property type="term" value="F:ubiquitin protein ligase activity"/>
    <property type="evidence" value="ECO:0007669"/>
    <property type="project" value="UniProtKB-EC"/>
</dbReference>
<comment type="catalytic activity">
    <reaction evidence="1">
        <text>S-ubiquitinyl-[E2 ubiquitin-conjugating enzyme]-L-cysteine + [acceptor protein]-L-lysine = [E2 ubiquitin-conjugating enzyme]-L-cysteine + N(6)-ubiquitinyl-[acceptor protein]-L-lysine.</text>
        <dbReference type="EC" id="2.3.2.27"/>
    </reaction>
</comment>
<keyword evidence="5" id="KW-0812">Transmembrane</keyword>
<evidence type="ECO:0000259" key="12">
    <source>
        <dbReference type="Pfam" id="PF12483"/>
    </source>
</evidence>
<dbReference type="Gramene" id="KFK22342">
    <property type="protein sequence ID" value="KFK22342"/>
    <property type="gene ID" value="AALP_AAs74122U000200"/>
</dbReference>
<gene>
    <name evidence="13" type="ORF">AALP_AAs74122U000200</name>
</gene>
<sequence length="229" mass="25953">MFEVAAFACVGVGFLLSVSSRNNKFTTDLLELATRVTSLKELVVVVHGTVGSTSTVENTLLGVFVEETASVKLERMHEIGSATEYRSKTLNRKQVPWYLDDGTARVYVTDYQYARGFYYTLQKYVSTEPVIKDFEHFVSDKEIKFPDYRLSKCQRVLEIGTSLTVIGNAVRDKDGTPTIRHVYEVLDGHIELNRLASDLKIKTVRCENYSLFLTTMGMVFLGVHLLQRD</sequence>
<organism evidence="13 14">
    <name type="scientific">Arabis alpina</name>
    <name type="common">Alpine rock-cress</name>
    <dbReference type="NCBI Taxonomy" id="50452"/>
    <lineage>
        <taxon>Eukaryota</taxon>
        <taxon>Viridiplantae</taxon>
        <taxon>Streptophyta</taxon>
        <taxon>Embryophyta</taxon>
        <taxon>Tracheophyta</taxon>
        <taxon>Spermatophyta</taxon>
        <taxon>Magnoliopsida</taxon>
        <taxon>eudicotyledons</taxon>
        <taxon>Gunneridae</taxon>
        <taxon>Pentapetalae</taxon>
        <taxon>rosids</taxon>
        <taxon>malvids</taxon>
        <taxon>Brassicales</taxon>
        <taxon>Brassicaceae</taxon>
        <taxon>Arabideae</taxon>
        <taxon>Arabis</taxon>
    </lineage>
</organism>
<dbReference type="AlphaFoldDB" id="A0A087FXJ0"/>
<evidence type="ECO:0000313" key="14">
    <source>
        <dbReference type="Proteomes" id="UP000029120"/>
    </source>
</evidence>
<comment type="subcellular location">
    <subcellularLocation>
        <location evidence="2">Membrane</location>
        <topology evidence="2">Multi-pass membrane protein</topology>
    </subcellularLocation>
</comment>
<keyword evidence="6" id="KW-0479">Metal-binding</keyword>
<dbReference type="OMA" id="DSCESWE"/>
<evidence type="ECO:0000256" key="10">
    <source>
        <dbReference type="ARBA" id="ARBA00022989"/>
    </source>
</evidence>
<keyword evidence="4" id="KW-0808">Transferase</keyword>
<keyword evidence="10" id="KW-1133">Transmembrane helix</keyword>
<evidence type="ECO:0000256" key="6">
    <source>
        <dbReference type="ARBA" id="ARBA00022723"/>
    </source>
</evidence>
<dbReference type="InterPro" id="IPR022170">
    <property type="entry name" value="MUL1-like"/>
</dbReference>
<dbReference type="Pfam" id="PF12483">
    <property type="entry name" value="GIDE"/>
    <property type="match status" value="1"/>
</dbReference>
<dbReference type="PANTHER" id="PTHR47568">
    <property type="match status" value="1"/>
</dbReference>
<evidence type="ECO:0000256" key="11">
    <source>
        <dbReference type="ARBA" id="ARBA00023136"/>
    </source>
</evidence>
<keyword evidence="9" id="KW-0862">Zinc</keyword>
<dbReference type="GO" id="GO:0008270">
    <property type="term" value="F:zinc ion binding"/>
    <property type="evidence" value="ECO:0007669"/>
    <property type="project" value="UniProtKB-KW"/>
</dbReference>
<evidence type="ECO:0000256" key="1">
    <source>
        <dbReference type="ARBA" id="ARBA00000900"/>
    </source>
</evidence>
<keyword evidence="8" id="KW-0833">Ubl conjugation pathway</keyword>
<reference evidence="14" key="1">
    <citation type="journal article" date="2015" name="Nat. Plants">
        <title>Genome expansion of Arabis alpina linked with retrotransposition and reduced symmetric DNA methylation.</title>
        <authorList>
            <person name="Willing E.M."/>
            <person name="Rawat V."/>
            <person name="Mandakova T."/>
            <person name="Maumus F."/>
            <person name="James G.V."/>
            <person name="Nordstroem K.J."/>
            <person name="Becker C."/>
            <person name="Warthmann N."/>
            <person name="Chica C."/>
            <person name="Szarzynska B."/>
            <person name="Zytnicki M."/>
            <person name="Albani M.C."/>
            <person name="Kiefer C."/>
            <person name="Bergonzi S."/>
            <person name="Castaings L."/>
            <person name="Mateos J.L."/>
            <person name="Berns M.C."/>
            <person name="Bujdoso N."/>
            <person name="Piofczyk T."/>
            <person name="de Lorenzo L."/>
            <person name="Barrero-Sicilia C."/>
            <person name="Mateos I."/>
            <person name="Piednoel M."/>
            <person name="Hagmann J."/>
            <person name="Chen-Min-Tao R."/>
            <person name="Iglesias-Fernandez R."/>
            <person name="Schuster S.C."/>
            <person name="Alonso-Blanco C."/>
            <person name="Roudier F."/>
            <person name="Carbonero P."/>
            <person name="Paz-Ares J."/>
            <person name="Davis S.J."/>
            <person name="Pecinka A."/>
            <person name="Quesneville H."/>
            <person name="Colot V."/>
            <person name="Lysak M.A."/>
            <person name="Weigel D."/>
            <person name="Coupland G."/>
            <person name="Schneeberger K."/>
        </authorList>
    </citation>
    <scope>NUCLEOTIDE SEQUENCE [LARGE SCALE GENOMIC DNA]</scope>
    <source>
        <strain evidence="14">cv. Pajares</strain>
    </source>
</reference>
<dbReference type="OrthoDB" id="1090087at2759"/>
<protein>
    <recommendedName>
        <fullName evidence="3">RING-type E3 ubiquitin transferase</fullName>
        <ecNumber evidence="3">2.3.2.27</ecNumber>
    </recommendedName>
</protein>
<evidence type="ECO:0000256" key="9">
    <source>
        <dbReference type="ARBA" id="ARBA00022833"/>
    </source>
</evidence>
<dbReference type="EC" id="2.3.2.27" evidence="3"/>
<dbReference type="GO" id="GO:0016020">
    <property type="term" value="C:membrane"/>
    <property type="evidence" value="ECO:0007669"/>
    <property type="project" value="UniProtKB-SubCell"/>
</dbReference>
<dbReference type="InterPro" id="IPR044231">
    <property type="entry name" value="SP1/SPL1"/>
</dbReference>
<evidence type="ECO:0000256" key="8">
    <source>
        <dbReference type="ARBA" id="ARBA00022786"/>
    </source>
</evidence>
<evidence type="ECO:0000256" key="5">
    <source>
        <dbReference type="ARBA" id="ARBA00022692"/>
    </source>
</evidence>
<keyword evidence="11" id="KW-0472">Membrane</keyword>
<name>A0A087FXJ0_ARAAL</name>